<dbReference type="AlphaFoldDB" id="A0A9W8JM48"/>
<gene>
    <name evidence="3" type="ORF">H1R20_g79</name>
</gene>
<evidence type="ECO:0000256" key="1">
    <source>
        <dbReference type="SAM" id="Coils"/>
    </source>
</evidence>
<keyword evidence="1" id="KW-0175">Coiled coil</keyword>
<feature type="non-terminal residue" evidence="3">
    <location>
        <position position="300"/>
    </location>
</feature>
<feature type="region of interest" description="Disordered" evidence="2">
    <location>
        <begin position="137"/>
        <end position="246"/>
    </location>
</feature>
<evidence type="ECO:0000313" key="3">
    <source>
        <dbReference type="EMBL" id="KAJ2937022.1"/>
    </source>
</evidence>
<name>A0A9W8JM48_9AGAR</name>
<reference evidence="3" key="1">
    <citation type="submission" date="2022-06" db="EMBL/GenBank/DDBJ databases">
        <title>Genome Sequence of Candolleomyces eurysporus.</title>
        <authorList>
            <person name="Buettner E."/>
        </authorList>
    </citation>
    <scope>NUCLEOTIDE SEQUENCE</scope>
    <source>
        <strain evidence="3">VTCC 930004</strain>
    </source>
</reference>
<feature type="coiled-coil region" evidence="1">
    <location>
        <begin position="40"/>
        <end position="111"/>
    </location>
</feature>
<evidence type="ECO:0000313" key="4">
    <source>
        <dbReference type="Proteomes" id="UP001140091"/>
    </source>
</evidence>
<proteinExistence type="predicted"/>
<keyword evidence="4" id="KW-1185">Reference proteome</keyword>
<dbReference type="OrthoDB" id="3363533at2759"/>
<feature type="compositionally biased region" description="Basic and acidic residues" evidence="2">
    <location>
        <begin position="235"/>
        <end position="245"/>
    </location>
</feature>
<dbReference type="EMBL" id="JANBPK010000005">
    <property type="protein sequence ID" value="KAJ2937022.1"/>
    <property type="molecule type" value="Genomic_DNA"/>
</dbReference>
<accession>A0A9W8JM48</accession>
<feature type="compositionally biased region" description="Acidic residues" evidence="2">
    <location>
        <begin position="213"/>
        <end position="234"/>
    </location>
</feature>
<protein>
    <submittedName>
        <fullName evidence="3">Uncharacterized protein</fullName>
    </submittedName>
</protein>
<evidence type="ECO:0000256" key="2">
    <source>
        <dbReference type="SAM" id="MobiDB-lite"/>
    </source>
</evidence>
<comment type="caution">
    <text evidence="3">The sequence shown here is derived from an EMBL/GenBank/DDBJ whole genome shotgun (WGS) entry which is preliminary data.</text>
</comment>
<sequence>MRRAQSVRHYARSSIALASDDLGMLREGTETDEDILRRQLIEKDRECDKLNTLVQTLQAQLAVRPPLEDVQALQKEYKNLELILSGTQRENERCMAELERVKQREKLLERKLCELVGENWQSSLDIPSVNTSLLGNPLQPIRSAGHHQRSHTISSSPVTTLSGMYSANRHSPSPSLRGGKGRRGSYYSHDNGSSASQDQRRRPQRRSRRSRDDDGDEDVDDEEDEEDDDDDEDSAERQREKEEQRAMMFSHIEQVKLLVLGMEQRLQTREGELKKNVDRAEREGGRFEVLRRELDSISVA</sequence>
<organism evidence="3 4">
    <name type="scientific">Candolleomyces eurysporus</name>
    <dbReference type="NCBI Taxonomy" id="2828524"/>
    <lineage>
        <taxon>Eukaryota</taxon>
        <taxon>Fungi</taxon>
        <taxon>Dikarya</taxon>
        <taxon>Basidiomycota</taxon>
        <taxon>Agaricomycotina</taxon>
        <taxon>Agaricomycetes</taxon>
        <taxon>Agaricomycetidae</taxon>
        <taxon>Agaricales</taxon>
        <taxon>Agaricineae</taxon>
        <taxon>Psathyrellaceae</taxon>
        <taxon>Candolleomyces</taxon>
    </lineage>
</organism>
<feature type="compositionally biased region" description="Polar residues" evidence="2">
    <location>
        <begin position="151"/>
        <end position="170"/>
    </location>
</feature>
<dbReference type="Proteomes" id="UP001140091">
    <property type="component" value="Unassembled WGS sequence"/>
</dbReference>